<reference evidence="1" key="1">
    <citation type="submission" date="2018-08" db="EMBL/GenBank/DDBJ databases">
        <authorList>
            <consortium name="GenomeTrakr network: Whole genome sequencing for foodborne pathogen traceback"/>
        </authorList>
    </citation>
    <scope>NUCLEOTIDE SEQUENCE [LARGE SCALE GENOMIC DNA]</scope>
    <source>
        <strain evidence="1">CFSAN034428</strain>
    </source>
</reference>
<dbReference type="EMBL" id="RSTU01000035">
    <property type="protein sequence ID" value="MIT93427.1"/>
    <property type="molecule type" value="Genomic_DNA"/>
</dbReference>
<protein>
    <recommendedName>
        <fullName evidence="2">Cag pathogenicity island protein Cag12</fullName>
    </recommendedName>
</protein>
<dbReference type="AlphaFoldDB" id="A0A402TR35"/>
<organism evidence="1">
    <name type="scientific">Salmonella enterica</name>
    <name type="common">Salmonella choleraesuis</name>
    <dbReference type="NCBI Taxonomy" id="28901"/>
    <lineage>
        <taxon>Bacteria</taxon>
        <taxon>Pseudomonadati</taxon>
        <taxon>Pseudomonadota</taxon>
        <taxon>Gammaproteobacteria</taxon>
        <taxon>Enterobacterales</taxon>
        <taxon>Enterobacteriaceae</taxon>
        <taxon>Salmonella</taxon>
    </lineage>
</organism>
<comment type="caution">
    <text evidence="1">The sequence shown here is derived from an EMBL/GenBank/DDBJ whole genome shotgun (WGS) entry which is preliminary data.</text>
</comment>
<name>A0A402TR35_SALER</name>
<proteinExistence type="predicted"/>
<sequence>MTKKLFITVLAVLIAGCSSPPEPLPLEWDKPAQQVNTQLPRWEPDNTVIASPVVTGHWSYIISNFDKNYNYPVYIWFIVAHSSHFVISASDAQSYFETKEWLRTNGAKGIITFQKNTDCLTCQSIRIYLSR</sequence>
<dbReference type="Pfam" id="PF13117">
    <property type="entry name" value="Cag12"/>
    <property type="match status" value="1"/>
</dbReference>
<dbReference type="PROSITE" id="PS51257">
    <property type="entry name" value="PROKAR_LIPOPROTEIN"/>
    <property type="match status" value="1"/>
</dbReference>
<evidence type="ECO:0000313" key="1">
    <source>
        <dbReference type="EMBL" id="MIT93427.1"/>
    </source>
</evidence>
<dbReference type="InterPro" id="IPR025264">
    <property type="entry name" value="Cag12"/>
</dbReference>
<evidence type="ECO:0008006" key="2">
    <source>
        <dbReference type="Google" id="ProtNLM"/>
    </source>
</evidence>
<dbReference type="Proteomes" id="UP000839515">
    <property type="component" value="Unassembled WGS sequence"/>
</dbReference>
<gene>
    <name evidence="1" type="ORF">ATP91_24625</name>
</gene>
<accession>A0A402TR35</accession>
<dbReference type="RefSeq" id="WP_082331347.1">
    <property type="nucleotide sequence ID" value="NZ_MZEJ01000097.1"/>
</dbReference>